<comment type="caution">
    <text evidence="3">The sequence shown here is derived from an EMBL/GenBank/DDBJ whole genome shotgun (WGS) entry which is preliminary data.</text>
</comment>
<dbReference type="CDD" id="cd00090">
    <property type="entry name" value="HTH_ARSR"/>
    <property type="match status" value="1"/>
</dbReference>
<keyword evidence="2" id="KW-1133">Transmembrane helix</keyword>
<keyword evidence="2" id="KW-0812">Transmembrane</keyword>
<keyword evidence="2" id="KW-0472">Membrane</keyword>
<sequence length="214" mass="23138">MRASWALAVAVEVATFYMSFSYVVIQSPWAFWGSLIGAFVVFWGNLSSMYEARLERLWAVNAPSANEDSPAKEKPGVRVQAEPIQTEPMKEGSQYVFETLLAAEEVETKISQVRQSVRAVAAKVPPRSEPLPEASQLAEDEAGQEPTLLLSESDKEVLRLATLGPVGPSGISRALGIAKSSAGDRLKKLERMGLLVKDSSGYVPTGQAQSLLKG</sequence>
<dbReference type="InterPro" id="IPR036390">
    <property type="entry name" value="WH_DNA-bd_sf"/>
</dbReference>
<dbReference type="AlphaFoldDB" id="A0A399FAM1"/>
<gene>
    <name evidence="3" type="ORF">Mgrana_00951</name>
</gene>
<dbReference type="SUPFAM" id="SSF46785">
    <property type="entry name" value="Winged helix' DNA-binding domain"/>
    <property type="match status" value="1"/>
</dbReference>
<evidence type="ECO:0000313" key="3">
    <source>
        <dbReference type="EMBL" id="RIH93153.1"/>
    </source>
</evidence>
<name>A0A399FAM1_9DEIN</name>
<feature type="transmembrane region" description="Helical" evidence="2">
    <location>
        <begin position="29"/>
        <end position="46"/>
    </location>
</feature>
<feature type="region of interest" description="Disordered" evidence="1">
    <location>
        <begin position="124"/>
        <end position="144"/>
    </location>
</feature>
<dbReference type="EMBL" id="QWLB01000009">
    <property type="protein sequence ID" value="RIH93153.1"/>
    <property type="molecule type" value="Genomic_DNA"/>
</dbReference>
<feature type="transmembrane region" description="Helical" evidence="2">
    <location>
        <begin position="5"/>
        <end position="23"/>
    </location>
</feature>
<dbReference type="InterPro" id="IPR011991">
    <property type="entry name" value="ArsR-like_HTH"/>
</dbReference>
<organism evidence="3 4">
    <name type="scientific">Meiothermus granaticius NBRC 107808</name>
    <dbReference type="NCBI Taxonomy" id="1227551"/>
    <lineage>
        <taxon>Bacteria</taxon>
        <taxon>Thermotogati</taxon>
        <taxon>Deinococcota</taxon>
        <taxon>Deinococci</taxon>
        <taxon>Thermales</taxon>
        <taxon>Thermaceae</taxon>
        <taxon>Meiothermus</taxon>
    </lineage>
</organism>
<evidence type="ECO:0000256" key="1">
    <source>
        <dbReference type="SAM" id="MobiDB-lite"/>
    </source>
</evidence>
<proteinExistence type="predicted"/>
<evidence type="ECO:0000256" key="2">
    <source>
        <dbReference type="SAM" id="Phobius"/>
    </source>
</evidence>
<protein>
    <recommendedName>
        <fullName evidence="5">MarR family protein</fullName>
    </recommendedName>
</protein>
<evidence type="ECO:0008006" key="5">
    <source>
        <dbReference type="Google" id="ProtNLM"/>
    </source>
</evidence>
<keyword evidence="4" id="KW-1185">Reference proteome</keyword>
<dbReference type="Proteomes" id="UP000266178">
    <property type="component" value="Unassembled WGS sequence"/>
</dbReference>
<reference evidence="3 4" key="1">
    <citation type="submission" date="2018-08" db="EMBL/GenBank/DDBJ databases">
        <title>Meiothermus granaticius genome AF-68 sequencing project.</title>
        <authorList>
            <person name="Da Costa M.S."/>
            <person name="Albuquerque L."/>
            <person name="Raposo P."/>
            <person name="Froufe H.J.C."/>
            <person name="Barroso C.S."/>
            <person name="Egas C."/>
        </authorList>
    </citation>
    <scope>NUCLEOTIDE SEQUENCE [LARGE SCALE GENOMIC DNA]</scope>
    <source>
        <strain evidence="3 4">AF-68</strain>
    </source>
</reference>
<evidence type="ECO:0000313" key="4">
    <source>
        <dbReference type="Proteomes" id="UP000266178"/>
    </source>
</evidence>
<accession>A0A399FAM1</accession>